<proteinExistence type="predicted"/>
<organism evidence="2 3">
    <name type="scientific">Dothistroma septosporum (strain NZE10 / CBS 128990)</name>
    <name type="common">Red band needle blight fungus</name>
    <name type="synonym">Mycosphaerella pini</name>
    <dbReference type="NCBI Taxonomy" id="675120"/>
    <lineage>
        <taxon>Eukaryota</taxon>
        <taxon>Fungi</taxon>
        <taxon>Dikarya</taxon>
        <taxon>Ascomycota</taxon>
        <taxon>Pezizomycotina</taxon>
        <taxon>Dothideomycetes</taxon>
        <taxon>Dothideomycetidae</taxon>
        <taxon>Mycosphaerellales</taxon>
        <taxon>Mycosphaerellaceae</taxon>
        <taxon>Dothistroma</taxon>
    </lineage>
</organism>
<dbReference type="EMBL" id="KB446539">
    <property type="protein sequence ID" value="EME43887.1"/>
    <property type="molecule type" value="Genomic_DNA"/>
</dbReference>
<feature type="compositionally biased region" description="Basic and acidic residues" evidence="1">
    <location>
        <begin position="55"/>
        <end position="69"/>
    </location>
</feature>
<protein>
    <submittedName>
        <fullName evidence="2">Uncharacterized protein</fullName>
    </submittedName>
</protein>
<evidence type="ECO:0000313" key="2">
    <source>
        <dbReference type="EMBL" id="EME43887.1"/>
    </source>
</evidence>
<reference evidence="3" key="1">
    <citation type="journal article" date="2012" name="PLoS Genet.">
        <title>The genomes of the fungal plant pathogens Cladosporium fulvum and Dothistroma septosporum reveal adaptation to different hosts and lifestyles but also signatures of common ancestry.</title>
        <authorList>
            <person name="de Wit P.J.G.M."/>
            <person name="van der Burgt A."/>
            <person name="Oekmen B."/>
            <person name="Stergiopoulos I."/>
            <person name="Abd-Elsalam K.A."/>
            <person name="Aerts A.L."/>
            <person name="Bahkali A.H."/>
            <person name="Beenen H.G."/>
            <person name="Chettri P."/>
            <person name="Cox M.P."/>
            <person name="Datema E."/>
            <person name="de Vries R.P."/>
            <person name="Dhillon B."/>
            <person name="Ganley A.R."/>
            <person name="Griffiths S.A."/>
            <person name="Guo Y."/>
            <person name="Hamelin R.C."/>
            <person name="Henrissat B."/>
            <person name="Kabir M.S."/>
            <person name="Jashni M.K."/>
            <person name="Kema G."/>
            <person name="Klaubauf S."/>
            <person name="Lapidus A."/>
            <person name="Levasseur A."/>
            <person name="Lindquist E."/>
            <person name="Mehrabi R."/>
            <person name="Ohm R.A."/>
            <person name="Owen T.J."/>
            <person name="Salamov A."/>
            <person name="Schwelm A."/>
            <person name="Schijlen E."/>
            <person name="Sun H."/>
            <person name="van den Burg H.A."/>
            <person name="van Ham R.C.H.J."/>
            <person name="Zhang S."/>
            <person name="Goodwin S.B."/>
            <person name="Grigoriev I.V."/>
            <person name="Collemare J."/>
            <person name="Bradshaw R.E."/>
        </authorList>
    </citation>
    <scope>NUCLEOTIDE SEQUENCE [LARGE SCALE GENOMIC DNA]</scope>
    <source>
        <strain evidence="3">NZE10 / CBS 128990</strain>
    </source>
</reference>
<dbReference type="HOGENOM" id="CLU_658931_0_0_1"/>
<name>N1PK49_DOTSN</name>
<evidence type="ECO:0000256" key="1">
    <source>
        <dbReference type="SAM" id="MobiDB-lite"/>
    </source>
</evidence>
<dbReference type="Proteomes" id="UP000016933">
    <property type="component" value="Unassembled WGS sequence"/>
</dbReference>
<dbReference type="AlphaFoldDB" id="N1PK49"/>
<sequence>MSRPTSSSLPVMHRQSMSRLLSHSSHFQYPPASSPWLEGPRISPSRCAQNTQRSDFSHRSALHKQDRLRRPLSKATEAIIDRTEKTLSQNDRILEDRHHRATARLRRAINTVQEQTVTPSEDDYRIKALKADLTYVQASEHWRLVCRKYLNDGKRLFGGANHDNLNAVGNDRRTLELALQSAVEMYEATKELRTANWAMLKPTMLAPMFMMKPWKRALRFLLILAKTPVLGVGVTLTGGSARIARELLYEATGVKPVSSPEELRTMQRLAERMQSQSSLGHATKAYLDAELTRLQARIRYDAAHVAFDHADTMKMLLHGARASWSPQKLDRAVKCNEELYEASEAWFRADWASLMPTLLAPLEEAVDDLLGNNVSTSAVDVPHEAYGSRFPEMILAALNIVNIKLLFSASDGTRDIS</sequence>
<feature type="region of interest" description="Disordered" evidence="1">
    <location>
        <begin position="25"/>
        <end position="70"/>
    </location>
</feature>
<keyword evidence="3" id="KW-1185">Reference proteome</keyword>
<accession>N1PK49</accession>
<reference evidence="2 3" key="2">
    <citation type="journal article" date="2012" name="PLoS Pathog.">
        <title>Diverse lifestyles and strategies of plant pathogenesis encoded in the genomes of eighteen Dothideomycetes fungi.</title>
        <authorList>
            <person name="Ohm R.A."/>
            <person name="Feau N."/>
            <person name="Henrissat B."/>
            <person name="Schoch C.L."/>
            <person name="Horwitz B.A."/>
            <person name="Barry K.W."/>
            <person name="Condon B.J."/>
            <person name="Copeland A.C."/>
            <person name="Dhillon B."/>
            <person name="Glaser F."/>
            <person name="Hesse C.N."/>
            <person name="Kosti I."/>
            <person name="LaButti K."/>
            <person name="Lindquist E.A."/>
            <person name="Lucas S."/>
            <person name="Salamov A.A."/>
            <person name="Bradshaw R.E."/>
            <person name="Ciuffetti L."/>
            <person name="Hamelin R.C."/>
            <person name="Kema G.H.J."/>
            <person name="Lawrence C."/>
            <person name="Scott J.A."/>
            <person name="Spatafora J.W."/>
            <person name="Turgeon B.G."/>
            <person name="de Wit P.J.G.M."/>
            <person name="Zhong S."/>
            <person name="Goodwin S.B."/>
            <person name="Grigoriev I.V."/>
        </authorList>
    </citation>
    <scope>NUCLEOTIDE SEQUENCE [LARGE SCALE GENOMIC DNA]</scope>
    <source>
        <strain evidence="3">NZE10 / CBS 128990</strain>
    </source>
</reference>
<evidence type="ECO:0000313" key="3">
    <source>
        <dbReference type="Proteomes" id="UP000016933"/>
    </source>
</evidence>
<gene>
    <name evidence="2" type="ORF">DOTSEDRAFT_79829</name>
</gene>